<dbReference type="GeneID" id="66565107"/>
<dbReference type="InterPro" id="IPR053716">
    <property type="entry name" value="Flag_assembly_chemotaxis_eff"/>
</dbReference>
<organism evidence="3 4">
    <name type="scientific">Dickeya fangzhongdai</name>
    <dbReference type="NCBI Taxonomy" id="1778540"/>
    <lineage>
        <taxon>Bacteria</taxon>
        <taxon>Pseudomonadati</taxon>
        <taxon>Pseudomonadota</taxon>
        <taxon>Gammaproteobacteria</taxon>
        <taxon>Enterobacterales</taxon>
        <taxon>Pectobacteriaceae</taxon>
        <taxon>Dickeya</taxon>
    </lineage>
</organism>
<dbReference type="KEGG" id="dfn:CVE23_12275"/>
<proteinExistence type="predicted"/>
<dbReference type="EMBL" id="CP025003">
    <property type="protein sequence ID" value="ATZ94685.1"/>
    <property type="molecule type" value="Genomic_DNA"/>
</dbReference>
<accession>A0A2K8QNP3</accession>
<evidence type="ECO:0000256" key="1">
    <source>
        <dbReference type="SAM" id="Coils"/>
    </source>
</evidence>
<dbReference type="RefSeq" id="WP_100849629.1">
    <property type="nucleotide sequence ID" value="NZ_BMJF01000002.1"/>
</dbReference>
<feature type="coiled-coil region" evidence="1">
    <location>
        <begin position="40"/>
        <end position="113"/>
    </location>
</feature>
<dbReference type="Proteomes" id="UP000231901">
    <property type="component" value="Chromosome"/>
</dbReference>
<gene>
    <name evidence="3" type="ORF">CVE23_12275</name>
</gene>
<dbReference type="AlphaFoldDB" id="A0A2K8QNP3"/>
<name>A0A2K8QNP3_9GAMM</name>
<evidence type="ECO:0000313" key="4">
    <source>
        <dbReference type="Proteomes" id="UP000231901"/>
    </source>
</evidence>
<evidence type="ECO:0000313" key="3">
    <source>
        <dbReference type="EMBL" id="ATZ94685.1"/>
    </source>
</evidence>
<sequence>MPISNAMKPVSAMEEEQPDSSAQELGAVFNQLLPIRRQRLSRAERQLRLSEQALRQTEAALRTQQAQLEQLQADWQQQRDIFLREALGKTQTLESLKNQLEQEQKHIRQIQAQVLLCTDWQQQYLNRQQQVGQAREAARLCQKAVEKLEFLLTTYQEAI</sequence>
<keyword evidence="4" id="KW-1185">Reference proteome</keyword>
<feature type="region of interest" description="Disordered" evidence="2">
    <location>
        <begin position="1"/>
        <end position="22"/>
    </location>
</feature>
<evidence type="ECO:0000256" key="2">
    <source>
        <dbReference type="SAM" id="MobiDB-lite"/>
    </source>
</evidence>
<reference evidence="4" key="1">
    <citation type="journal article" date="2018" name="Genome Announc.">
        <title>Complete genome sequence of a Dickeya fangzhongdai type strain causing bleeding canker of pear tree trunks.</title>
        <authorList>
            <person name="Zhao Y."/>
            <person name="Tian Y."/>
            <person name="Li X."/>
            <person name="Hu B."/>
        </authorList>
    </citation>
    <scope>NUCLEOTIDE SEQUENCE [LARGE SCALE GENOMIC DNA]</scope>
    <source>
        <strain evidence="4">DSM 101947</strain>
    </source>
</reference>
<protein>
    <submittedName>
        <fullName evidence="3">Type III secretion protein</fullName>
    </submittedName>
</protein>
<keyword evidence="1" id="KW-0175">Coiled coil</keyword>
<dbReference type="Gene3D" id="1.10.287.1700">
    <property type="match status" value="1"/>
</dbReference>